<dbReference type="InterPro" id="IPR052039">
    <property type="entry name" value="Caspase-related_regulators"/>
</dbReference>
<dbReference type="GO" id="GO:0006508">
    <property type="term" value="P:proteolysis"/>
    <property type="evidence" value="ECO:0007669"/>
    <property type="project" value="InterPro"/>
</dbReference>
<dbReference type="AlphaFoldDB" id="A0AAX3WAY7"/>
<feature type="domain" description="Caspase family p10" evidence="2">
    <location>
        <begin position="163"/>
        <end position="245"/>
    </location>
</feature>
<dbReference type="Gene3D" id="1.25.40.10">
    <property type="entry name" value="Tetratricopeptide repeat domain"/>
    <property type="match status" value="2"/>
</dbReference>
<sequence length="643" mass="68999">MLIGLLLLGRGPAEAAAEKRVALVIGNAAYTAFPALKNPRNDAVDIATALKLLGFTVLKGNDLKRAEMRDLIARFQAEAKEADAALFYYAGHGFQIDQRNYLVPVDAVIKSGADVEAQTIDLLDLTRGLENGRSNRLIFLDACRDNPLRGGAQAGFPAVVQDGLARLGSAAGFLFAYATQPDNRAFDGGGRNSPFAQAFLSHLPARGVDLATTMIEIRKDVIAATGGYQVPWENSSLTTQFFFAPGQPAPLSPETQLWQLAATTRDSSLLRVYLDRYPEGAHVAEAQRIVKLASAQLSSVSVSRSTSDIDSISDDRLWDFAQRSRIRALVEFYIERRPDGRHVANARELLQTLPSAQEADLKPETVCERGATHPRDATANMSGVPLAELARNGEATIAACRGARAAHPEMPHYTALLARALAAAGQRGEAIELYRSAAEQGNLRAMVSLGLILEVGDGVPRDPKAAYSLYARAAKGGSPDGAINLAVALLEGSGLPRDPARAVELLKQASAAGSAIATYNLGVLAERGVHRSGSALQYFMKATELGDPRGFLSAAILLDEGRTVAKNPSDAAEMLLRGAASDTGEVIDQLVRRASQWSQETLRTLQIKLQRAGYYAGPLDGRGGPKLRQPLEKWRQTGTLFLR</sequence>
<dbReference type="InterPro" id="IPR029030">
    <property type="entry name" value="Caspase-like_dom_sf"/>
</dbReference>
<dbReference type="SUPFAM" id="SSF81901">
    <property type="entry name" value="HCP-like"/>
    <property type="match status" value="1"/>
</dbReference>
<dbReference type="InterPro" id="IPR002138">
    <property type="entry name" value="Pept_C14_p10"/>
</dbReference>
<dbReference type="Pfam" id="PF00656">
    <property type="entry name" value="Peptidase_C14"/>
    <property type="match status" value="1"/>
</dbReference>
<reference evidence="4" key="1">
    <citation type="journal article" date="2022" name="Biotechnol. Bioprocess Eng.">
        <title>Pan-genome Analysis Reveals Comparative Genomic Features of Central Metabolic Pathways in Methylorubrum extorquens.</title>
        <authorList>
            <person name="Lee G.M."/>
            <person name="Scott-Nevros Z.K."/>
            <person name="Lee S.-M."/>
            <person name="Kim D."/>
        </authorList>
    </citation>
    <scope>NUCLEOTIDE SEQUENCE</scope>
    <source>
        <strain evidence="4">ATCC 55366</strain>
    </source>
</reference>
<evidence type="ECO:0000313" key="5">
    <source>
        <dbReference type="Proteomes" id="UP001223720"/>
    </source>
</evidence>
<dbReference type="InterPro" id="IPR006597">
    <property type="entry name" value="Sel1-like"/>
</dbReference>
<evidence type="ECO:0000313" key="4">
    <source>
        <dbReference type="EMBL" id="WHQ68595.1"/>
    </source>
</evidence>
<dbReference type="SMART" id="SM00671">
    <property type="entry name" value="SEL1"/>
    <property type="match status" value="5"/>
</dbReference>
<dbReference type="EMBL" id="CP073633">
    <property type="protein sequence ID" value="WHQ68595.1"/>
    <property type="molecule type" value="Genomic_DNA"/>
</dbReference>
<dbReference type="PANTHER" id="PTHR22576:SF37">
    <property type="entry name" value="MUCOSA-ASSOCIATED LYMPHOID TISSUE LYMPHOMA TRANSLOCATION PROTEIN 1"/>
    <property type="match status" value="1"/>
</dbReference>
<dbReference type="InterPro" id="IPR011990">
    <property type="entry name" value="TPR-like_helical_dom_sf"/>
</dbReference>
<dbReference type="InterPro" id="IPR011600">
    <property type="entry name" value="Pept_C14_caspase"/>
</dbReference>
<evidence type="ECO:0000259" key="2">
    <source>
        <dbReference type="PROSITE" id="PS50207"/>
    </source>
</evidence>
<dbReference type="Proteomes" id="UP001223720">
    <property type="component" value="Chromosome"/>
</dbReference>
<dbReference type="GO" id="GO:0004197">
    <property type="term" value="F:cysteine-type endopeptidase activity"/>
    <property type="evidence" value="ECO:0007669"/>
    <property type="project" value="InterPro"/>
</dbReference>
<dbReference type="Pfam" id="PF08238">
    <property type="entry name" value="Sel1"/>
    <property type="match status" value="3"/>
</dbReference>
<dbReference type="PANTHER" id="PTHR22576">
    <property type="entry name" value="MUCOSA ASSOCIATED LYMPHOID TISSUE LYMPHOMA TRANSLOCATION PROTEIN 1/PARACASPASE"/>
    <property type="match status" value="1"/>
</dbReference>
<dbReference type="InterPro" id="IPR001309">
    <property type="entry name" value="Pept_C14_p20"/>
</dbReference>
<dbReference type="PROSITE" id="PS50207">
    <property type="entry name" value="CASPASE_P10"/>
    <property type="match status" value="1"/>
</dbReference>
<dbReference type="SMART" id="SM00115">
    <property type="entry name" value="CASc"/>
    <property type="match status" value="1"/>
</dbReference>
<proteinExistence type="inferred from homology"/>
<feature type="domain" description="Caspase family p20" evidence="3">
    <location>
        <begin position="18"/>
        <end position="147"/>
    </location>
</feature>
<dbReference type="SUPFAM" id="SSF52129">
    <property type="entry name" value="Caspase-like"/>
    <property type="match status" value="1"/>
</dbReference>
<dbReference type="SUPFAM" id="SSF48452">
    <property type="entry name" value="TPR-like"/>
    <property type="match status" value="1"/>
</dbReference>
<dbReference type="Gene3D" id="3.40.50.1460">
    <property type="match status" value="1"/>
</dbReference>
<evidence type="ECO:0000259" key="3">
    <source>
        <dbReference type="PROSITE" id="PS50208"/>
    </source>
</evidence>
<evidence type="ECO:0000256" key="1">
    <source>
        <dbReference type="ARBA" id="ARBA00010134"/>
    </source>
</evidence>
<organism evidence="4 5">
    <name type="scientific">Methylorubrum extorquens</name>
    <name type="common">Methylobacterium dichloromethanicum</name>
    <name type="synonym">Methylobacterium extorquens</name>
    <dbReference type="NCBI Taxonomy" id="408"/>
    <lineage>
        <taxon>Bacteria</taxon>
        <taxon>Pseudomonadati</taxon>
        <taxon>Pseudomonadota</taxon>
        <taxon>Alphaproteobacteria</taxon>
        <taxon>Hyphomicrobiales</taxon>
        <taxon>Methylobacteriaceae</taxon>
        <taxon>Methylorubrum</taxon>
    </lineage>
</organism>
<dbReference type="InterPro" id="IPR015917">
    <property type="entry name" value="Pept_C14A"/>
</dbReference>
<protein>
    <submittedName>
        <fullName evidence="4">Caspase family protein</fullName>
    </submittedName>
</protein>
<dbReference type="RefSeq" id="WP_283535198.1">
    <property type="nucleotide sequence ID" value="NZ_CP073633.1"/>
</dbReference>
<dbReference type="PROSITE" id="PS50208">
    <property type="entry name" value="CASPASE_P20"/>
    <property type="match status" value="1"/>
</dbReference>
<comment type="similarity">
    <text evidence="1">Belongs to the peptidase C14A family.</text>
</comment>
<gene>
    <name evidence="4" type="ORF">KEC54_19755</name>
</gene>
<accession>A0AAX3WAY7</accession>
<name>A0AAX3WAY7_METEX</name>